<keyword evidence="15" id="KW-0333">Golgi apparatus</keyword>
<evidence type="ECO:0000256" key="10">
    <source>
        <dbReference type="ARBA" id="ARBA00022723"/>
    </source>
</evidence>
<dbReference type="InterPro" id="IPR039866">
    <property type="entry name" value="CPQ"/>
</dbReference>
<evidence type="ECO:0000256" key="17">
    <source>
        <dbReference type="ARBA" id="ARBA00023145"/>
    </source>
</evidence>
<keyword evidence="13" id="KW-0256">Endoplasmic reticulum</keyword>
<keyword evidence="12" id="KW-0378">Hydrolase</keyword>
<evidence type="ECO:0000256" key="3">
    <source>
        <dbReference type="ARBA" id="ARBA00004555"/>
    </source>
</evidence>
<dbReference type="Gene3D" id="3.40.630.10">
    <property type="entry name" value="Zn peptidases"/>
    <property type="match status" value="1"/>
</dbReference>
<comment type="similarity">
    <text evidence="5">Belongs to the peptidase M28 family.</text>
</comment>
<evidence type="ECO:0000256" key="21">
    <source>
        <dbReference type="ARBA" id="ARBA00033328"/>
    </source>
</evidence>
<reference evidence="25" key="1">
    <citation type="submission" date="2025-08" db="UniProtKB">
        <authorList>
            <consortium name="RefSeq"/>
        </authorList>
    </citation>
    <scope>IDENTIFICATION</scope>
</reference>
<evidence type="ECO:0000256" key="22">
    <source>
        <dbReference type="SAM" id="SignalP"/>
    </source>
</evidence>
<keyword evidence="17" id="KW-0865">Zymogen</keyword>
<evidence type="ECO:0000256" key="1">
    <source>
        <dbReference type="ARBA" id="ARBA00004240"/>
    </source>
</evidence>
<keyword evidence="24" id="KW-1185">Reference proteome</keyword>
<evidence type="ECO:0000256" key="18">
    <source>
        <dbReference type="ARBA" id="ARBA00023180"/>
    </source>
</evidence>
<feature type="signal peptide" evidence="22">
    <location>
        <begin position="1"/>
        <end position="22"/>
    </location>
</feature>
<feature type="chain" id="PRO_5046725966" description="Carboxypeptidase Q" evidence="22">
    <location>
        <begin position="23"/>
        <end position="481"/>
    </location>
</feature>
<protein>
    <recommendedName>
        <fullName evidence="6">Carboxypeptidase Q</fullName>
    </recommendedName>
    <alternativeName>
        <fullName evidence="21">Plasma glutamate carboxypeptidase</fullName>
    </alternativeName>
</protein>
<comment type="subcellular location">
    <subcellularLocation>
        <location evidence="1">Endoplasmic reticulum</location>
    </subcellularLocation>
    <subcellularLocation>
        <location evidence="3">Golgi apparatus</location>
    </subcellularLocation>
    <subcellularLocation>
        <location evidence="2">Lysosome</location>
    </subcellularLocation>
    <subcellularLocation>
        <location evidence="4">Secreted</location>
    </subcellularLocation>
</comment>
<accession>A0ABM1A6I3</accession>
<keyword evidence="7" id="KW-0964">Secreted</keyword>
<evidence type="ECO:0000256" key="16">
    <source>
        <dbReference type="ARBA" id="ARBA00023049"/>
    </source>
</evidence>
<evidence type="ECO:0000256" key="11">
    <source>
        <dbReference type="ARBA" id="ARBA00022729"/>
    </source>
</evidence>
<evidence type="ECO:0000256" key="20">
    <source>
        <dbReference type="ARBA" id="ARBA00025833"/>
    </source>
</evidence>
<dbReference type="RefSeq" id="XP_012941770.1">
    <property type="nucleotide sequence ID" value="XM_013086316.2"/>
</dbReference>
<keyword evidence="19" id="KW-0458">Lysosome</keyword>
<keyword evidence="16" id="KW-0482">Metalloprotease</keyword>
<dbReference type="Pfam" id="PF04389">
    <property type="entry name" value="Peptidase_M28"/>
    <property type="match status" value="1"/>
</dbReference>
<dbReference type="Gene3D" id="3.50.30.30">
    <property type="match status" value="1"/>
</dbReference>
<evidence type="ECO:0000256" key="13">
    <source>
        <dbReference type="ARBA" id="ARBA00022824"/>
    </source>
</evidence>
<dbReference type="SUPFAM" id="SSF53187">
    <property type="entry name" value="Zn-dependent exopeptidases"/>
    <property type="match status" value="1"/>
</dbReference>
<keyword evidence="8 25" id="KW-0121">Carboxypeptidase</keyword>
<keyword evidence="11 22" id="KW-0732">Signal</keyword>
<keyword evidence="10" id="KW-0479">Metal-binding</keyword>
<dbReference type="Proteomes" id="UP000694888">
    <property type="component" value="Unplaced"/>
</dbReference>
<evidence type="ECO:0000256" key="2">
    <source>
        <dbReference type="ARBA" id="ARBA00004371"/>
    </source>
</evidence>
<gene>
    <name evidence="25" type="primary">LOC101855279</name>
</gene>
<dbReference type="PANTHER" id="PTHR12053:SF3">
    <property type="entry name" value="CARBOXYPEPTIDASE Q"/>
    <property type="match status" value="1"/>
</dbReference>
<evidence type="ECO:0000256" key="9">
    <source>
        <dbReference type="ARBA" id="ARBA00022670"/>
    </source>
</evidence>
<evidence type="ECO:0000256" key="8">
    <source>
        <dbReference type="ARBA" id="ARBA00022645"/>
    </source>
</evidence>
<keyword evidence="18" id="KW-0325">Glycoprotein</keyword>
<keyword evidence="14" id="KW-0862">Zinc</keyword>
<evidence type="ECO:0000256" key="4">
    <source>
        <dbReference type="ARBA" id="ARBA00004613"/>
    </source>
</evidence>
<sequence>MKKMKLLFLFLTVLSFSAPSTARSRFGRESDLWDVYEDIWGHKEVADKIIDFVMSGPGQGQVYNRLATMTDKFGYRLCGSSNLEDAIDYMVDEFKKDGLENVHKESVKIPHWTRGKEWAKMISPRPKPLAMLGLGYSVGTPKEGITAQAIVVRSFDELKARATEAKGKIVVFNQIWENYSQSVQYRSRGASETAKVGGVASLIRSATGFSIYSPHTGQQSYEDGVKKVPTACITVEDAELLWRMSQRGENITLSLYMEAQNHPDVTSYNTVAEIKGSLYPEEVVLVSGHLDSWDVGQGAMDDGGGAFISWQALSIARQLGLRPKRTLRVVFWTCEELGIIGGQSYYKKHAHEAKNFDIIMESDKGTFTPQGLQFSGSEEAMKIVKTLARNLLSRVNATVVEKGAELSDVGQWLNLGVPGGSILNENSKYFDFHHSNGDTMTVQDSNAMDLCSAVWAVSSFVIADLDKMLPANRTIASLPFR</sequence>
<keyword evidence="9" id="KW-0645">Protease</keyword>
<feature type="domain" description="Peptidase M28" evidence="23">
    <location>
        <begin position="269"/>
        <end position="456"/>
    </location>
</feature>
<comment type="subunit">
    <text evidence="20">Homodimer. The monomeric form is inactive while the homodimer is active.</text>
</comment>
<evidence type="ECO:0000259" key="23">
    <source>
        <dbReference type="Pfam" id="PF04389"/>
    </source>
</evidence>
<name>A0ABM1A6I3_APLCA</name>
<evidence type="ECO:0000256" key="14">
    <source>
        <dbReference type="ARBA" id="ARBA00022833"/>
    </source>
</evidence>
<dbReference type="InterPro" id="IPR007484">
    <property type="entry name" value="Peptidase_M28"/>
</dbReference>
<evidence type="ECO:0000313" key="25">
    <source>
        <dbReference type="RefSeq" id="XP_012941770.1"/>
    </source>
</evidence>
<evidence type="ECO:0000256" key="12">
    <source>
        <dbReference type="ARBA" id="ARBA00022801"/>
    </source>
</evidence>
<dbReference type="CDD" id="cd03883">
    <property type="entry name" value="M28_Pgcp_like"/>
    <property type="match status" value="1"/>
</dbReference>
<dbReference type="GO" id="GO:0004180">
    <property type="term" value="F:carboxypeptidase activity"/>
    <property type="evidence" value="ECO:0007669"/>
    <property type="project" value="UniProtKB-KW"/>
</dbReference>
<dbReference type="PANTHER" id="PTHR12053">
    <property type="entry name" value="PROTEASE FAMILY M28 PLASMA GLUTAMATE CARBOXYPEPTIDASE-RELATED"/>
    <property type="match status" value="1"/>
</dbReference>
<evidence type="ECO:0000256" key="15">
    <source>
        <dbReference type="ARBA" id="ARBA00023034"/>
    </source>
</evidence>
<evidence type="ECO:0000313" key="24">
    <source>
        <dbReference type="Proteomes" id="UP000694888"/>
    </source>
</evidence>
<evidence type="ECO:0000256" key="7">
    <source>
        <dbReference type="ARBA" id="ARBA00022525"/>
    </source>
</evidence>
<evidence type="ECO:0000256" key="19">
    <source>
        <dbReference type="ARBA" id="ARBA00023228"/>
    </source>
</evidence>
<proteinExistence type="inferred from homology"/>
<dbReference type="GeneID" id="101855279"/>
<evidence type="ECO:0000256" key="6">
    <source>
        <dbReference type="ARBA" id="ARBA00014116"/>
    </source>
</evidence>
<organism evidence="24 25">
    <name type="scientific">Aplysia californica</name>
    <name type="common">California sea hare</name>
    <dbReference type="NCBI Taxonomy" id="6500"/>
    <lineage>
        <taxon>Eukaryota</taxon>
        <taxon>Metazoa</taxon>
        <taxon>Spiralia</taxon>
        <taxon>Lophotrochozoa</taxon>
        <taxon>Mollusca</taxon>
        <taxon>Gastropoda</taxon>
        <taxon>Heterobranchia</taxon>
        <taxon>Euthyneura</taxon>
        <taxon>Tectipleura</taxon>
        <taxon>Aplysiida</taxon>
        <taxon>Aplysioidea</taxon>
        <taxon>Aplysiidae</taxon>
        <taxon>Aplysia</taxon>
    </lineage>
</organism>
<evidence type="ECO:0000256" key="5">
    <source>
        <dbReference type="ARBA" id="ARBA00010918"/>
    </source>
</evidence>